<dbReference type="EMBL" id="CP081673">
    <property type="protein sequence ID" value="QZH65008.1"/>
    <property type="molecule type" value="Genomic_DNA"/>
</dbReference>
<sequence>MLPVNKIQQNPYARAIQTVLDEPLGQFKPSTFTVLYTIGQLVQKNPGKAITMLQISTTSGVGERTTQTAVKGQLTVTFTELGEISKRWSW</sequence>
<organism evidence="1 2">
    <name type="scientific">Mycolicibacterium farcinogenes</name>
    <name type="common">Mycobacterium farcinogenes</name>
    <dbReference type="NCBI Taxonomy" id="1802"/>
    <lineage>
        <taxon>Bacteria</taxon>
        <taxon>Bacillati</taxon>
        <taxon>Actinomycetota</taxon>
        <taxon>Actinomycetes</taxon>
        <taxon>Mycobacteriales</taxon>
        <taxon>Mycobacteriaceae</taxon>
        <taxon>Mycolicibacterium</taxon>
    </lineage>
</organism>
<evidence type="ECO:0000313" key="2">
    <source>
        <dbReference type="Proteomes" id="UP000825598"/>
    </source>
</evidence>
<name>A0ACD1FD66_MYCFR</name>
<dbReference type="Proteomes" id="UP000825598">
    <property type="component" value="Chromosome"/>
</dbReference>
<protein>
    <submittedName>
        <fullName evidence="1">Uncharacterized protein</fullName>
    </submittedName>
</protein>
<keyword evidence="2" id="KW-1185">Reference proteome</keyword>
<evidence type="ECO:0000313" key="1">
    <source>
        <dbReference type="EMBL" id="QZH65008.1"/>
    </source>
</evidence>
<accession>A0ACD1FD66</accession>
<gene>
    <name evidence="1" type="ORF">K6L26_23855</name>
</gene>
<proteinExistence type="predicted"/>
<reference evidence="1" key="1">
    <citation type="submission" date="2021-07" db="EMBL/GenBank/DDBJ databases">
        <title>Complete Genome Sequences of Mycobacterium farcinogenes Isolated from Clinical Specimens from Patients in Thailand.</title>
        <authorList>
            <person name="Sodsai P."/>
        </authorList>
    </citation>
    <scope>NUCLEOTIDE SEQUENCE</scope>
    <source>
        <strain evidence="1">BKK/CU-MFGFA-001</strain>
    </source>
</reference>